<name>A0A9N9QSK8_9CUCU</name>
<feature type="region of interest" description="Disordered" evidence="1">
    <location>
        <begin position="125"/>
        <end position="144"/>
    </location>
</feature>
<dbReference type="AlphaFoldDB" id="A0A9N9QSK8"/>
<gene>
    <name evidence="2" type="ORF">CEUTPL_LOCUS12934</name>
</gene>
<dbReference type="SUPFAM" id="SSF46966">
    <property type="entry name" value="Spectrin repeat"/>
    <property type="match status" value="1"/>
</dbReference>
<protein>
    <submittedName>
        <fullName evidence="2">Uncharacterized protein</fullName>
    </submittedName>
</protein>
<sequence length="144" mass="16245">MHAQVQDVGEDLEQNKAEQTLQKQHEVTELWTQLTAKANSRKEKLFDSYDLQRFLKDHRDLLAWINSMLGLVSSEELANYVTGAEGLIERPQKNPRDTAPGGLIVETLNNLLAFGNTIEMLKKQARSCGQQEPEEHGDGELGEE</sequence>
<dbReference type="EMBL" id="OU892284">
    <property type="protein sequence ID" value="CAG9772527.1"/>
    <property type="molecule type" value="Genomic_DNA"/>
</dbReference>
<dbReference type="OrthoDB" id="6018565at2759"/>
<feature type="compositionally biased region" description="Basic and acidic residues" evidence="1">
    <location>
        <begin position="133"/>
        <end position="144"/>
    </location>
</feature>
<evidence type="ECO:0000313" key="2">
    <source>
        <dbReference type="EMBL" id="CAG9772527.1"/>
    </source>
</evidence>
<dbReference type="Proteomes" id="UP001152799">
    <property type="component" value="Chromosome 8"/>
</dbReference>
<keyword evidence="3" id="KW-1185">Reference proteome</keyword>
<evidence type="ECO:0000313" key="3">
    <source>
        <dbReference type="Proteomes" id="UP001152799"/>
    </source>
</evidence>
<proteinExistence type="predicted"/>
<evidence type="ECO:0000256" key="1">
    <source>
        <dbReference type="SAM" id="MobiDB-lite"/>
    </source>
</evidence>
<dbReference type="PANTHER" id="PTHR11915">
    <property type="entry name" value="SPECTRIN/FILAMIN RELATED CYTOSKELETAL PROTEIN"/>
    <property type="match status" value="1"/>
</dbReference>
<dbReference type="Gene3D" id="1.20.58.60">
    <property type="match status" value="1"/>
</dbReference>
<accession>A0A9N9QSK8</accession>
<reference evidence="2" key="1">
    <citation type="submission" date="2022-01" db="EMBL/GenBank/DDBJ databases">
        <authorList>
            <person name="King R."/>
        </authorList>
    </citation>
    <scope>NUCLEOTIDE SEQUENCE</scope>
</reference>
<organism evidence="2 3">
    <name type="scientific">Ceutorhynchus assimilis</name>
    <name type="common">cabbage seed weevil</name>
    <dbReference type="NCBI Taxonomy" id="467358"/>
    <lineage>
        <taxon>Eukaryota</taxon>
        <taxon>Metazoa</taxon>
        <taxon>Ecdysozoa</taxon>
        <taxon>Arthropoda</taxon>
        <taxon>Hexapoda</taxon>
        <taxon>Insecta</taxon>
        <taxon>Pterygota</taxon>
        <taxon>Neoptera</taxon>
        <taxon>Endopterygota</taxon>
        <taxon>Coleoptera</taxon>
        <taxon>Polyphaga</taxon>
        <taxon>Cucujiformia</taxon>
        <taxon>Curculionidae</taxon>
        <taxon>Ceutorhynchinae</taxon>
        <taxon>Ceutorhynchus</taxon>
    </lineage>
</organism>